<dbReference type="RefSeq" id="WP_341442375.1">
    <property type="nucleotide sequence ID" value="NZ_JBBPCN010000001.1"/>
</dbReference>
<dbReference type="PRINTS" id="PR00411">
    <property type="entry name" value="PNDRDTASEI"/>
</dbReference>
<evidence type="ECO:0000256" key="5">
    <source>
        <dbReference type="ARBA" id="ARBA00023002"/>
    </source>
</evidence>
<evidence type="ECO:0000256" key="2">
    <source>
        <dbReference type="ARBA" id="ARBA00010139"/>
    </source>
</evidence>
<comment type="cofactor">
    <cofactor evidence="1">
        <name>FAD</name>
        <dbReference type="ChEBI" id="CHEBI:57692"/>
    </cofactor>
</comment>
<dbReference type="InterPro" id="IPR036188">
    <property type="entry name" value="FAD/NAD-bd_sf"/>
</dbReference>
<comment type="caution">
    <text evidence="7">The sequence shown here is derived from an EMBL/GenBank/DDBJ whole genome shotgun (WGS) entry which is preliminary data.</text>
</comment>
<keyword evidence="5 7" id="KW-0560">Oxidoreductase</keyword>
<dbReference type="GO" id="GO:0016491">
    <property type="term" value="F:oxidoreductase activity"/>
    <property type="evidence" value="ECO:0007669"/>
    <property type="project" value="UniProtKB-KW"/>
</dbReference>
<accession>A0ABU9D1D5</accession>
<reference evidence="7 8" key="1">
    <citation type="submission" date="2024-03" db="EMBL/GenBank/DDBJ databases">
        <title>Rhodococcus navarretei sp. nov. and Pseudarthrobacter quantumdoti sp. nov., two new species with the ability to biosynthesize Quantum Dots isolated from soil samples at Union Glacier, Antarctica.</title>
        <authorList>
            <person name="Vargas M."/>
        </authorList>
    </citation>
    <scope>NUCLEOTIDE SEQUENCE [LARGE SCALE GENOMIC DNA]</scope>
    <source>
        <strain evidence="7 8">EXRC-4A-4</strain>
    </source>
</reference>
<dbReference type="InterPro" id="IPR051820">
    <property type="entry name" value="FAD-binding_MO"/>
</dbReference>
<evidence type="ECO:0000313" key="8">
    <source>
        <dbReference type="Proteomes" id="UP001456513"/>
    </source>
</evidence>
<dbReference type="Pfam" id="PF13450">
    <property type="entry name" value="NAD_binding_8"/>
    <property type="match status" value="1"/>
</dbReference>
<gene>
    <name evidence="7" type="ORF">AABD04_21450</name>
</gene>
<dbReference type="PANTHER" id="PTHR43872:SF1">
    <property type="entry name" value="MONOOXYGENASE, PUTATIVE (AFU_ORTHOLOGUE AFUA_8G02570)-RELATED"/>
    <property type="match status" value="1"/>
</dbReference>
<comment type="similarity">
    <text evidence="2">Belongs to the FAD-binding monooxygenase family.</text>
</comment>
<sequence length="543" mass="59584">MVIVAVSLLVGEKAMVFGETVRVGVTKSPGRWPEFDGIGDNFKDVLIIGAGISGIGAAFRLQQMAPGLSYSILEGRERAGGTWDLFRYPGIRSDSDIFTFSFPHTPWQGDTLLAHGEDIRNYIVDTASANGIDEHTHFSTMVTAANWDSSTDLWTVDALTNGVPTTYRSRFVFLCTGYFDYSGGYTPDLPGLEEFSGQVVHPQQWPEGLDHTGKKVVVIGSGATAITLVPSLAADAASVTMLQRSPTYIASLPMTDPFTTLTQRVLPDSLAHSALRWRNALLMVGSYQLCRRAPKTARRVFRAMTKAQLPRGYDVDKHFKPAYAPWDQRLCVVPDGDLFKAIRSGRATVVTDKIAEITADGIKLESGDEIPADIIVTATGLKLQAFGGIELSLDGERLEVHDKFVYKGHMLEDVPNVAWSIGYTNASWTLKADMTAQAVAKLLVYMRSHGYTHAIPDRQGKDVDSRPVVDLASGYVTRSLNELPKSGTERPWSVRQNYILDRIDARFDDLTESMTFGRAADTGLVGSDVTNVHSIRPRKIGMQ</sequence>
<name>A0ABU9D1D5_9NOCA</name>
<evidence type="ECO:0000256" key="3">
    <source>
        <dbReference type="ARBA" id="ARBA00022630"/>
    </source>
</evidence>
<keyword evidence="6" id="KW-0503">Monooxygenase</keyword>
<dbReference type="SUPFAM" id="SSF51905">
    <property type="entry name" value="FAD/NAD(P)-binding domain"/>
    <property type="match status" value="1"/>
</dbReference>
<evidence type="ECO:0000256" key="1">
    <source>
        <dbReference type="ARBA" id="ARBA00001974"/>
    </source>
</evidence>
<dbReference type="PANTHER" id="PTHR43872">
    <property type="entry name" value="MONOOXYGENASE, PUTATIVE (AFU_ORTHOLOGUE AFUA_8G02570)-RELATED"/>
    <property type="match status" value="1"/>
</dbReference>
<evidence type="ECO:0000256" key="4">
    <source>
        <dbReference type="ARBA" id="ARBA00022827"/>
    </source>
</evidence>
<organism evidence="7 8">
    <name type="scientific">Rhodococcus navarretei</name>
    <dbReference type="NCBI Taxonomy" id="3128981"/>
    <lineage>
        <taxon>Bacteria</taxon>
        <taxon>Bacillati</taxon>
        <taxon>Actinomycetota</taxon>
        <taxon>Actinomycetes</taxon>
        <taxon>Mycobacteriales</taxon>
        <taxon>Nocardiaceae</taxon>
        <taxon>Rhodococcus</taxon>
    </lineage>
</organism>
<keyword evidence="8" id="KW-1185">Reference proteome</keyword>
<keyword evidence="3" id="KW-0285">Flavoprotein</keyword>
<dbReference type="Proteomes" id="UP001456513">
    <property type="component" value="Unassembled WGS sequence"/>
</dbReference>
<protein>
    <submittedName>
        <fullName evidence="7">NAD(P)/FAD-dependent oxidoreductase</fullName>
        <ecNumber evidence="7">1.14.13.-</ecNumber>
    </submittedName>
</protein>
<evidence type="ECO:0000313" key="7">
    <source>
        <dbReference type="EMBL" id="MEK8073416.1"/>
    </source>
</evidence>
<dbReference type="PRINTS" id="PR00368">
    <property type="entry name" value="FADPNR"/>
</dbReference>
<dbReference type="InterPro" id="IPR020946">
    <property type="entry name" value="Flavin_mOase-like"/>
</dbReference>
<dbReference type="Gene3D" id="3.50.50.60">
    <property type="entry name" value="FAD/NAD(P)-binding domain"/>
    <property type="match status" value="1"/>
</dbReference>
<evidence type="ECO:0000256" key="6">
    <source>
        <dbReference type="ARBA" id="ARBA00023033"/>
    </source>
</evidence>
<proteinExistence type="inferred from homology"/>
<dbReference type="EC" id="1.14.13.-" evidence="7"/>
<dbReference type="Pfam" id="PF00743">
    <property type="entry name" value="FMO-like"/>
    <property type="match status" value="1"/>
</dbReference>
<dbReference type="EMBL" id="JBBPCN010000001">
    <property type="protein sequence ID" value="MEK8073416.1"/>
    <property type="molecule type" value="Genomic_DNA"/>
</dbReference>
<keyword evidence="4" id="KW-0274">FAD</keyword>